<keyword evidence="7" id="KW-1015">Disulfide bond</keyword>
<name>A0A8C9R2J4_SCLFO</name>
<proteinExistence type="predicted"/>
<dbReference type="GO" id="GO:0071222">
    <property type="term" value="P:cellular response to lipopolysaccharide"/>
    <property type="evidence" value="ECO:0007669"/>
    <property type="project" value="TreeGrafter"/>
</dbReference>
<feature type="domain" description="Ig-like" evidence="12">
    <location>
        <begin position="135"/>
        <end position="230"/>
    </location>
</feature>
<dbReference type="OrthoDB" id="9942764at2759"/>
<sequence length="293" mass="32852">MDSIQRGPFFVCFGEICCVLGFLTLKCPLENHGVCGQDSVIQCTLKSSHQHVRVMGLVWRKLGSSFPLISYMGGRLRQTGRFQLLERGWDERNANVSLAVRDTRVADQGLYQCAVLTEYGNAKLIASLRVTAKYRELRVTSIPESNIQEDSTVLMLCTAHGGYPEGTMKWFDQYGTDWTRSAEMQAMEVEEGFFNLTSRFSVWRASSVSPRYRCVLFNGSGAEEDKVEIHLKFSIPVIVVLGSLTSGLLVLTLFQKSECRGPGWYSEVVLLTLDRVCATGPLSKYSIFPLSFH</sequence>
<keyword evidence="8" id="KW-0675">Receptor</keyword>
<dbReference type="PANTHER" id="PTHR25466:SF14">
    <property type="entry name" value="BUTYROPHILIN SUBFAMILY 2 MEMBER A2-LIKE-RELATED"/>
    <property type="match status" value="1"/>
</dbReference>
<dbReference type="GO" id="GO:0042130">
    <property type="term" value="P:negative regulation of T cell proliferation"/>
    <property type="evidence" value="ECO:0007669"/>
    <property type="project" value="TreeGrafter"/>
</dbReference>
<accession>A0A8C9R2J4</accession>
<dbReference type="GO" id="GO:0031295">
    <property type="term" value="P:T cell costimulation"/>
    <property type="evidence" value="ECO:0007669"/>
    <property type="project" value="TreeGrafter"/>
</dbReference>
<evidence type="ECO:0000256" key="8">
    <source>
        <dbReference type="ARBA" id="ARBA00023170"/>
    </source>
</evidence>
<dbReference type="PANTHER" id="PTHR25466">
    <property type="entry name" value="T-LYMPHOCYTE ACTIVATION ANTIGEN"/>
    <property type="match status" value="1"/>
</dbReference>
<feature type="signal peptide" evidence="11">
    <location>
        <begin position="1"/>
        <end position="21"/>
    </location>
</feature>
<evidence type="ECO:0000256" key="3">
    <source>
        <dbReference type="ARBA" id="ARBA00022692"/>
    </source>
</evidence>
<dbReference type="Pfam" id="PF22705">
    <property type="entry name" value="C2-set_3"/>
    <property type="match status" value="1"/>
</dbReference>
<dbReference type="SUPFAM" id="SSF48726">
    <property type="entry name" value="Immunoglobulin"/>
    <property type="match status" value="2"/>
</dbReference>
<evidence type="ECO:0000256" key="10">
    <source>
        <dbReference type="ARBA" id="ARBA00023319"/>
    </source>
</evidence>
<dbReference type="GO" id="GO:0006955">
    <property type="term" value="P:immune response"/>
    <property type="evidence" value="ECO:0007669"/>
    <property type="project" value="TreeGrafter"/>
</dbReference>
<dbReference type="InterPro" id="IPR036179">
    <property type="entry name" value="Ig-like_dom_sf"/>
</dbReference>
<protein>
    <recommendedName>
        <fullName evidence="12">Ig-like domain-containing protein</fullName>
    </recommendedName>
</protein>
<dbReference type="GeneTree" id="ENSGT00540000073890"/>
<evidence type="ECO:0000256" key="4">
    <source>
        <dbReference type="ARBA" id="ARBA00022729"/>
    </source>
</evidence>
<evidence type="ECO:0000256" key="6">
    <source>
        <dbReference type="ARBA" id="ARBA00023136"/>
    </source>
</evidence>
<reference evidence="13 14" key="1">
    <citation type="submission" date="2019-04" db="EMBL/GenBank/DDBJ databases">
        <authorList>
            <consortium name="Wellcome Sanger Institute Data Sharing"/>
        </authorList>
    </citation>
    <scope>NUCLEOTIDE SEQUENCE [LARGE SCALE GENOMIC DNA]</scope>
</reference>
<feature type="chain" id="PRO_5034399368" description="Ig-like domain-containing protein" evidence="11">
    <location>
        <begin position="22"/>
        <end position="293"/>
    </location>
</feature>
<dbReference type="GO" id="GO:0009897">
    <property type="term" value="C:external side of plasma membrane"/>
    <property type="evidence" value="ECO:0007669"/>
    <property type="project" value="TreeGrafter"/>
</dbReference>
<reference evidence="13" key="3">
    <citation type="submission" date="2025-09" db="UniProtKB">
        <authorList>
            <consortium name="Ensembl"/>
        </authorList>
    </citation>
    <scope>IDENTIFICATION</scope>
</reference>
<evidence type="ECO:0000256" key="9">
    <source>
        <dbReference type="ARBA" id="ARBA00023180"/>
    </source>
</evidence>
<dbReference type="InterPro" id="IPR013783">
    <property type="entry name" value="Ig-like_fold"/>
</dbReference>
<comment type="subcellular location">
    <subcellularLocation>
        <location evidence="1">Cell membrane</location>
        <topology evidence="1">Single-pass type I membrane protein</topology>
    </subcellularLocation>
</comment>
<dbReference type="InterPro" id="IPR053896">
    <property type="entry name" value="BTN3A2-like_Ig-C"/>
</dbReference>
<evidence type="ECO:0000256" key="7">
    <source>
        <dbReference type="ARBA" id="ARBA00023157"/>
    </source>
</evidence>
<evidence type="ECO:0000313" key="13">
    <source>
        <dbReference type="Ensembl" id="ENSSFOP00015007477.2"/>
    </source>
</evidence>
<evidence type="ECO:0000256" key="1">
    <source>
        <dbReference type="ARBA" id="ARBA00004251"/>
    </source>
</evidence>
<dbReference type="Proteomes" id="UP000694397">
    <property type="component" value="Chromosome 8"/>
</dbReference>
<dbReference type="AlphaFoldDB" id="A0A8C9R2J4"/>
<keyword evidence="14" id="KW-1185">Reference proteome</keyword>
<keyword evidence="9" id="KW-0325">Glycoprotein</keyword>
<dbReference type="Pfam" id="PF07686">
    <property type="entry name" value="V-set"/>
    <property type="match status" value="1"/>
</dbReference>
<dbReference type="InterPro" id="IPR007110">
    <property type="entry name" value="Ig-like_dom"/>
</dbReference>
<evidence type="ECO:0000256" key="5">
    <source>
        <dbReference type="ARBA" id="ARBA00022989"/>
    </source>
</evidence>
<dbReference type="InterPro" id="IPR051713">
    <property type="entry name" value="T-cell_Activation_Regulation"/>
</dbReference>
<keyword evidence="6" id="KW-0472">Membrane</keyword>
<keyword evidence="4 11" id="KW-0732">Signal</keyword>
<dbReference type="PROSITE" id="PS50835">
    <property type="entry name" value="IG_LIKE"/>
    <property type="match status" value="2"/>
</dbReference>
<keyword evidence="10" id="KW-0393">Immunoglobulin domain</keyword>
<evidence type="ECO:0000256" key="11">
    <source>
        <dbReference type="SAM" id="SignalP"/>
    </source>
</evidence>
<feature type="domain" description="Ig-like" evidence="12">
    <location>
        <begin position="36"/>
        <end position="131"/>
    </location>
</feature>
<dbReference type="InterPro" id="IPR013106">
    <property type="entry name" value="Ig_V-set"/>
</dbReference>
<dbReference type="GO" id="GO:0042102">
    <property type="term" value="P:positive regulation of T cell proliferation"/>
    <property type="evidence" value="ECO:0007669"/>
    <property type="project" value="TreeGrafter"/>
</dbReference>
<keyword evidence="2" id="KW-1003">Cell membrane</keyword>
<dbReference type="Ensembl" id="ENSSFOT00015007587.2">
    <property type="protein sequence ID" value="ENSSFOP00015007477.2"/>
    <property type="gene ID" value="ENSSFOG00015004918.2"/>
</dbReference>
<dbReference type="GO" id="GO:0007166">
    <property type="term" value="P:cell surface receptor signaling pathway"/>
    <property type="evidence" value="ECO:0007669"/>
    <property type="project" value="TreeGrafter"/>
</dbReference>
<evidence type="ECO:0000259" key="12">
    <source>
        <dbReference type="PROSITE" id="PS50835"/>
    </source>
</evidence>
<organism evidence="13 14">
    <name type="scientific">Scleropages formosus</name>
    <name type="common">Asian bonytongue</name>
    <name type="synonym">Osteoglossum formosum</name>
    <dbReference type="NCBI Taxonomy" id="113540"/>
    <lineage>
        <taxon>Eukaryota</taxon>
        <taxon>Metazoa</taxon>
        <taxon>Chordata</taxon>
        <taxon>Craniata</taxon>
        <taxon>Vertebrata</taxon>
        <taxon>Euteleostomi</taxon>
        <taxon>Actinopterygii</taxon>
        <taxon>Neopterygii</taxon>
        <taxon>Teleostei</taxon>
        <taxon>Osteoglossocephala</taxon>
        <taxon>Osteoglossomorpha</taxon>
        <taxon>Osteoglossiformes</taxon>
        <taxon>Osteoglossidae</taxon>
        <taxon>Scleropages</taxon>
    </lineage>
</organism>
<evidence type="ECO:0000313" key="14">
    <source>
        <dbReference type="Proteomes" id="UP000694397"/>
    </source>
</evidence>
<dbReference type="Gene3D" id="2.60.40.10">
    <property type="entry name" value="Immunoglobulins"/>
    <property type="match status" value="2"/>
</dbReference>
<reference evidence="13" key="2">
    <citation type="submission" date="2025-08" db="UniProtKB">
        <authorList>
            <consortium name="Ensembl"/>
        </authorList>
    </citation>
    <scope>IDENTIFICATION</scope>
</reference>
<keyword evidence="5" id="KW-1133">Transmembrane helix</keyword>
<evidence type="ECO:0000256" key="2">
    <source>
        <dbReference type="ARBA" id="ARBA00022475"/>
    </source>
</evidence>
<keyword evidence="3" id="KW-0812">Transmembrane</keyword>